<dbReference type="PATRIC" id="fig|1379910.4.peg.1129"/>
<proteinExistence type="predicted"/>
<keyword evidence="2" id="KW-1185">Reference proteome</keyword>
<name>A0A0H4VIF5_9BACT</name>
<accession>A0A0H4VIF5</accession>
<gene>
    <name evidence="1" type="ORF">TH63_05180</name>
</gene>
<protein>
    <submittedName>
        <fullName evidence="1">Uncharacterized protein</fullName>
    </submittedName>
</protein>
<dbReference type="EMBL" id="CP010777">
    <property type="protein sequence ID" value="AKQ45163.1"/>
    <property type="molecule type" value="Genomic_DNA"/>
</dbReference>
<sequence>MVALYFLAGPLVEGFLKRQVVGQTEGLYHINFDDLHLHLRTRSMTLEGLHLYPDTATHRRQKENGQARRTLLEVQSQRVTLTRINLADLLFKNRLHINTLVAERPLITQLLDESVEEGRSLGSGSLKAVSIHKLALQKAKYRYLVLGRQSRPRHKIHQFSLKIQDLLLDLQQQESLTKMILAGALDLNLMDYTYQTPDSVYTFRIRSLAYSSGQQVLNASGVAALPHFHANRVLPENRRHRILYQVGIPLLSLKGLDLAVAFRTKRLLLDQLLLNRTALHIVEDTSTPDSAAFPGLSDMYASLSHYLREISVRELHLTSGSFGYSQKESAVHILHRLERADLHVQALQLDSGTLFMPKAKAFAEAVQLVSEHYTYTPPNSPYTLKAGRMQLSTRDKTLQAEKLHLAGDWDKNDRLKNRGKAKHTFYDIALPELHVSEFDLFKALQTSRLTIGRIRAVQPAIDVRTDQAVPKTEEGPFLRELYPQVSGLVSSLEVGEVMITNASLTHHSKTGDIQLLQQLEHASLAATGLLIDSAFIFNPEVTLPLQEGTVTALNYRYRVPYGNPTIALAGLRYSTRQQEFWANGVEVVSSQNANERHKSIDHGSRNIIDLSASALRVAGLDLIRALKTGHLEANILLLQNPEVVIQLDRTVAASQEGSQGKGKALFNLLDKVSVNTIQLEDGSFTLNEKLEPVLRTHYLEHVTATVSGFELTPSSFAHLQSVLPMQEMTLLAKDYTFQSTDNLYTIRLDSVHYSTRNQEIVAHAFSVSANREVNERLKAENPDLASRNLIDISSKRSRITGFNLIQAYATGQYQMEKLLLSSPKVTILQDHKVPLTANKTTTNQDTAAANGAMGQLNEMVTSLKVARLEVADGTFDFQILEDTIRESQTLEHVALAIDGLRLVSLEANDPLDIFAADDLGLLIQGYTYFTRDSLYALEVKEIKASMRNRSLMADSLRVRPLFSKEAYDTLFTYARNRVDAVVPEIIMQKISLRALFNNQDIIAEKMMIKNPVVEVYRDNRLGFNPELRPPTLQSALRDVELYIRVDTILVEKNNFLHPIIAIDGIKPAVFVLDSIQLQAYNVTNDTALIRINNIMTVNASALFMGASTLQVRFLFEMDHAKDRYTYQGTLEPMDFSALNPLLENMVYIRIKRGWINKASFSMEATGEEATGQVHFPYKNLKVQLLNRHNPDNPGFLLKAGSRLVNWLIIKSNNPSAFGKFRKGEVKVMLDPQRSVSYHISKSVQDGVTSSLMVKLVHRMVSKFVNL</sequence>
<evidence type="ECO:0000313" key="2">
    <source>
        <dbReference type="Proteomes" id="UP000036458"/>
    </source>
</evidence>
<dbReference type="Proteomes" id="UP000036458">
    <property type="component" value="Chromosome"/>
</dbReference>
<reference evidence="1 2" key="1">
    <citation type="submission" date="2015-01" db="EMBL/GenBank/DDBJ databases">
        <title>Rufibacter sp./DG31D/ whole genome sequencing.</title>
        <authorList>
            <person name="Kim M.K."/>
            <person name="Srinivasan S."/>
            <person name="Lee J.-J."/>
        </authorList>
    </citation>
    <scope>NUCLEOTIDE SEQUENCE [LARGE SCALE GENOMIC DNA]</scope>
    <source>
        <strain evidence="1 2">DG31D</strain>
    </source>
</reference>
<dbReference type="AlphaFoldDB" id="A0A0H4VIF5"/>
<dbReference type="KEGG" id="ruf:TH63_05180"/>
<evidence type="ECO:0000313" key="1">
    <source>
        <dbReference type="EMBL" id="AKQ45163.1"/>
    </source>
</evidence>
<organism evidence="1 2">
    <name type="scientific">Rufibacter radiotolerans</name>
    <dbReference type="NCBI Taxonomy" id="1379910"/>
    <lineage>
        <taxon>Bacteria</taxon>
        <taxon>Pseudomonadati</taxon>
        <taxon>Bacteroidota</taxon>
        <taxon>Cytophagia</taxon>
        <taxon>Cytophagales</taxon>
        <taxon>Hymenobacteraceae</taxon>
        <taxon>Rufibacter</taxon>
    </lineage>
</organism>
<dbReference type="STRING" id="1379910.TH63_05180"/>